<dbReference type="KEGG" id="tmar:MARIT_2931"/>
<accession>A0A2H1ED12</accession>
<keyword evidence="1" id="KW-0732">Signal</keyword>
<gene>
    <name evidence="2" type="ORF">MARIT_2931</name>
</gene>
<keyword evidence="2" id="KW-0449">Lipoprotein</keyword>
<dbReference type="AlphaFoldDB" id="A0A2H1ED12"/>
<dbReference type="RefSeq" id="WP_100211838.1">
    <property type="nucleotide sequence ID" value="NZ_LT634361.1"/>
</dbReference>
<evidence type="ECO:0000313" key="3">
    <source>
        <dbReference type="Proteomes" id="UP000231564"/>
    </source>
</evidence>
<reference evidence="2 3" key="1">
    <citation type="submission" date="2016-11" db="EMBL/GenBank/DDBJ databases">
        <authorList>
            <person name="Jaros S."/>
            <person name="Januszkiewicz K."/>
            <person name="Wedrychowicz H."/>
        </authorList>
    </citation>
    <scope>NUCLEOTIDE SEQUENCE [LARGE SCALE GENOMIC DNA]</scope>
    <source>
        <strain evidence="2">NCIMB 2154T</strain>
    </source>
</reference>
<dbReference type="Proteomes" id="UP000231564">
    <property type="component" value="Chromosome MARIT"/>
</dbReference>
<dbReference type="PROSITE" id="PS51257">
    <property type="entry name" value="PROKAR_LIPOPROTEIN"/>
    <property type="match status" value="1"/>
</dbReference>
<proteinExistence type="predicted"/>
<feature type="chain" id="PRO_5013970881" evidence="1">
    <location>
        <begin position="21"/>
        <end position="200"/>
    </location>
</feature>
<name>A0A2H1ED12_9FLAO</name>
<dbReference type="GeneID" id="47724376"/>
<evidence type="ECO:0000313" key="2">
    <source>
        <dbReference type="EMBL" id="SFZ84832.1"/>
    </source>
</evidence>
<protein>
    <submittedName>
        <fullName evidence="2">Probable lipoprotein</fullName>
    </submittedName>
</protein>
<dbReference type="OrthoDB" id="1192343at2"/>
<feature type="signal peptide" evidence="1">
    <location>
        <begin position="1"/>
        <end position="20"/>
    </location>
</feature>
<dbReference type="EMBL" id="LT634361">
    <property type="protein sequence ID" value="SFZ84832.1"/>
    <property type="molecule type" value="Genomic_DNA"/>
</dbReference>
<keyword evidence="3" id="KW-1185">Reference proteome</keyword>
<organism evidence="2 3">
    <name type="scientific">Tenacibaculum maritimum NCIMB 2154</name>
    <dbReference type="NCBI Taxonomy" id="1349785"/>
    <lineage>
        <taxon>Bacteria</taxon>
        <taxon>Pseudomonadati</taxon>
        <taxon>Bacteroidota</taxon>
        <taxon>Flavobacteriia</taxon>
        <taxon>Flavobacteriales</taxon>
        <taxon>Flavobacteriaceae</taxon>
        <taxon>Tenacibaculum</taxon>
    </lineage>
</organism>
<sequence length="200" mass="23821">MKKYIILASLILLISCKAKTPIVKLTTSDKYPVILLPSKKNKGVWDISFPFNIAITNPSYKKRRLSYYKYYCNYYYLKKEKKICGKGLMYKLDKGNLLKKSIWEDKDIPWKTTKKYIFYSRHYLDTLKYPRSFFKEYYQKLKESGLKDSLPVGTLAEFKKKHPKILEDLLKNDSIHFRFPFPKRDKIRGLSEGVRVPVVY</sequence>
<evidence type="ECO:0000256" key="1">
    <source>
        <dbReference type="SAM" id="SignalP"/>
    </source>
</evidence>